<dbReference type="AlphaFoldDB" id="A0A6P2TI48"/>
<evidence type="ECO:0000313" key="2">
    <source>
        <dbReference type="Proteomes" id="UP000494260"/>
    </source>
</evidence>
<name>A0A6P2TI48_BURL3</name>
<proteinExistence type="predicted"/>
<protein>
    <submittedName>
        <fullName evidence="1">Uncharacterized protein</fullName>
    </submittedName>
</protein>
<accession>A0A6P2TI48</accession>
<reference evidence="1 2" key="1">
    <citation type="submission" date="2019-09" db="EMBL/GenBank/DDBJ databases">
        <authorList>
            <person name="Depoorter E."/>
        </authorList>
    </citation>
    <scope>NUCLEOTIDE SEQUENCE [LARGE SCALE GENOMIC DNA]</scope>
    <source>
        <strain evidence="1">R-18109</strain>
    </source>
</reference>
<dbReference type="InterPro" id="IPR059206">
    <property type="entry name" value="Sll1717-like"/>
</dbReference>
<sequence length="511" mass="56549">MTDFSFLLKYVRTGTAEGDRKFLDQIFIPPSQFENLIGIEPGGMRILVGNKGIGKSAIVEWIAKVSASKKMPCVIIRPDNISTRELPTAQDIGSLKRFYYDVLLRSVGSQIGSQLKGFLKGGAARLHIEARQAGLMEDDFIQKSLALISAVSMPVSKINGVQLAKELSGTNSATQLVGAINSQLLSSGSLFFLLIDDTDQLAAPDQPAHLNRIWALLLAVRRLVGECEAVRAIITLRSGVWTRLTSESQGQRDQTDHLRGLVVPIHADDKLMQSIVRRRLEQAAKDAGKPRVDPYSVFFNGTTVTLPSSTEKRSWDSFITKSARERPRDAIQLIKNMADVAIKNQVKYIGSDEADGGMKIYSGERVDDIVNEFSLDCSTIREIINSFSDISFESKFEDLRKHLNNVPSIASTVIRGSTMRPQNDEDAIVVLALLHETGFLNPRVNDKRQPRGFRHILFQDDPNFVKLANWNEMQAATWEVHPAFRSYLLGVRQAQAARGQGALKGTGKADA</sequence>
<evidence type="ECO:0000313" key="1">
    <source>
        <dbReference type="EMBL" id="VWC63530.1"/>
    </source>
</evidence>
<dbReference type="NCBIfam" id="NF047389">
    <property type="entry name" value="ATPase_Sll1717"/>
    <property type="match status" value="1"/>
</dbReference>
<organism evidence="1 2">
    <name type="scientific">Burkholderia lata (strain ATCC 17760 / DSM 23089 / LMG 22485 / NCIMB 9086 / R18194 / 383)</name>
    <dbReference type="NCBI Taxonomy" id="482957"/>
    <lineage>
        <taxon>Bacteria</taxon>
        <taxon>Pseudomonadati</taxon>
        <taxon>Pseudomonadota</taxon>
        <taxon>Betaproteobacteria</taxon>
        <taxon>Burkholderiales</taxon>
        <taxon>Burkholderiaceae</taxon>
        <taxon>Burkholderia</taxon>
        <taxon>Burkholderia cepacia complex</taxon>
    </lineage>
</organism>
<dbReference type="EMBL" id="CABVQH010000005">
    <property type="protein sequence ID" value="VWC63530.1"/>
    <property type="molecule type" value="Genomic_DNA"/>
</dbReference>
<dbReference type="SUPFAM" id="SSF52540">
    <property type="entry name" value="P-loop containing nucleoside triphosphate hydrolases"/>
    <property type="match status" value="1"/>
</dbReference>
<dbReference type="Proteomes" id="UP000494260">
    <property type="component" value="Unassembled WGS sequence"/>
</dbReference>
<gene>
    <name evidence="1" type="ORF">BLA18109_01896</name>
</gene>
<dbReference type="InterPro" id="IPR027417">
    <property type="entry name" value="P-loop_NTPase"/>
</dbReference>